<name>A0A395W8P6_9FIRM</name>
<dbReference type="GeneID" id="66580829"/>
<proteinExistence type="predicted"/>
<accession>A0A395W8P6</accession>
<dbReference type="EMBL" id="QRYQ01000046">
    <property type="protein sequence ID" value="RGU88625.1"/>
    <property type="molecule type" value="Genomic_DNA"/>
</dbReference>
<gene>
    <name evidence="1" type="ORF">DWW32_12945</name>
</gene>
<reference evidence="1 2" key="1">
    <citation type="submission" date="2018-08" db="EMBL/GenBank/DDBJ databases">
        <title>A genome reference for cultivated species of the human gut microbiota.</title>
        <authorList>
            <person name="Zou Y."/>
            <person name="Xue W."/>
            <person name="Luo G."/>
        </authorList>
    </citation>
    <scope>NUCLEOTIDE SEQUENCE [LARGE SCALE GENOMIC DNA]</scope>
    <source>
        <strain evidence="1 2">AF15-20</strain>
    </source>
</reference>
<dbReference type="AlphaFoldDB" id="A0A395W8P6"/>
<dbReference type="RefSeq" id="WP_003866111.1">
    <property type="nucleotide sequence ID" value="NZ_CABLCL010000123.1"/>
</dbReference>
<comment type="caution">
    <text evidence="1">The sequence shown here is derived from an EMBL/GenBank/DDBJ whole genome shotgun (WGS) entry which is preliminary data.</text>
</comment>
<dbReference type="Proteomes" id="UP000265489">
    <property type="component" value="Unassembled WGS sequence"/>
</dbReference>
<sequence>MYISVDESQMSVFFLDCFRFCMNDIEYDIILNKPDVDTYEYEIWKRANRKMSFVTIVRLSLDEFKEYYYVDEEATNYRIINKVIVPTIKKMR</sequence>
<protein>
    <submittedName>
        <fullName evidence="1">Uncharacterized protein</fullName>
    </submittedName>
</protein>
<evidence type="ECO:0000313" key="1">
    <source>
        <dbReference type="EMBL" id="RGU88625.1"/>
    </source>
</evidence>
<evidence type="ECO:0000313" key="2">
    <source>
        <dbReference type="Proteomes" id="UP000265489"/>
    </source>
</evidence>
<organism evidence="1 2">
    <name type="scientific">Holdemanella biformis</name>
    <dbReference type="NCBI Taxonomy" id="1735"/>
    <lineage>
        <taxon>Bacteria</taxon>
        <taxon>Bacillati</taxon>
        <taxon>Bacillota</taxon>
        <taxon>Erysipelotrichia</taxon>
        <taxon>Erysipelotrichales</taxon>
        <taxon>Erysipelotrichaceae</taxon>
        <taxon>Holdemanella</taxon>
    </lineage>
</organism>